<accession>A0ABT1FB41</accession>
<evidence type="ECO:0008006" key="3">
    <source>
        <dbReference type="Google" id="ProtNLM"/>
    </source>
</evidence>
<reference evidence="1 2" key="1">
    <citation type="submission" date="2022-06" db="EMBL/GenBank/DDBJ databases">
        <title>Dyella sp. Sa strain:Sa Genome sequencing.</title>
        <authorList>
            <person name="Park S."/>
        </authorList>
    </citation>
    <scope>NUCLEOTIDE SEQUENCE [LARGE SCALE GENOMIC DNA]</scope>
    <source>
        <strain evidence="1 2">Sa</strain>
    </source>
</reference>
<name>A0ABT1FB41_9GAMM</name>
<organism evidence="1 2">
    <name type="scientific">Dyella lutea</name>
    <dbReference type="NCBI Taxonomy" id="2950441"/>
    <lineage>
        <taxon>Bacteria</taxon>
        <taxon>Pseudomonadati</taxon>
        <taxon>Pseudomonadota</taxon>
        <taxon>Gammaproteobacteria</taxon>
        <taxon>Lysobacterales</taxon>
        <taxon>Rhodanobacteraceae</taxon>
        <taxon>Dyella</taxon>
    </lineage>
</organism>
<comment type="caution">
    <text evidence="1">The sequence shown here is derived from an EMBL/GenBank/DDBJ whole genome shotgun (WGS) entry which is preliminary data.</text>
</comment>
<protein>
    <recommendedName>
        <fullName evidence="3">EspG family protein</fullName>
    </recommendedName>
</protein>
<dbReference type="InterPro" id="IPR031832">
    <property type="entry name" value="DUF4747"/>
</dbReference>
<proteinExistence type="predicted"/>
<evidence type="ECO:0000313" key="1">
    <source>
        <dbReference type="EMBL" id="MCP1373248.1"/>
    </source>
</evidence>
<evidence type="ECO:0000313" key="2">
    <source>
        <dbReference type="Proteomes" id="UP001204615"/>
    </source>
</evidence>
<dbReference type="RefSeq" id="WP_253564996.1">
    <property type="nucleotide sequence ID" value="NZ_JAMZEK010000001.1"/>
</dbReference>
<keyword evidence="2" id="KW-1185">Reference proteome</keyword>
<dbReference type="EMBL" id="JAMZEK010000001">
    <property type="protein sequence ID" value="MCP1373248.1"/>
    <property type="molecule type" value="Genomic_DNA"/>
</dbReference>
<dbReference type="Pfam" id="PF15931">
    <property type="entry name" value="DUF4747"/>
    <property type="match status" value="1"/>
</dbReference>
<sequence>MTADLLIRTIFDPATISARGARYTFISAQVVRADDGRDAVYAMLAKYRPDGEVAVVDPSEHSLKQTSVQDLLRASSSFVYIPSLSGIAYRHISGALPYDLFERMFYELVSQSAYGLLGSAEINPISDIRTFVSKLARMESVTEISATVQPPNPLFGPLWESLLEYVKKRGLDQLSVNEQSNGGINTDLPKIAASMGPESIVSSSALSLMEAQVGASGDAAVLMAADGYGKATVRGRHDGEWVTYSSTNDQRTFLIDGDPSPERLANEAVSQLLRVNGESGLAH</sequence>
<dbReference type="Proteomes" id="UP001204615">
    <property type="component" value="Unassembled WGS sequence"/>
</dbReference>
<gene>
    <name evidence="1" type="ORF">NC595_04170</name>
</gene>